<dbReference type="GO" id="GO:0016020">
    <property type="term" value="C:membrane"/>
    <property type="evidence" value="ECO:0007669"/>
    <property type="project" value="InterPro"/>
</dbReference>
<dbReference type="RefSeq" id="WP_075734110.1">
    <property type="nucleotide sequence ID" value="NZ_CP009249.1"/>
</dbReference>
<keyword evidence="4" id="KW-1185">Reference proteome</keyword>
<dbReference type="PANTHER" id="PTHR35335:SF1">
    <property type="entry name" value="UPF0716 PROTEIN FXSA"/>
    <property type="match status" value="1"/>
</dbReference>
<dbReference type="Pfam" id="PF04186">
    <property type="entry name" value="FxsA"/>
    <property type="match status" value="1"/>
</dbReference>
<feature type="transmembrane region" description="Helical" evidence="2">
    <location>
        <begin position="78"/>
        <end position="104"/>
    </location>
</feature>
<keyword evidence="2" id="KW-0472">Membrane</keyword>
<protein>
    <recommendedName>
        <fullName evidence="5">Exlusion protein FxsA</fullName>
    </recommendedName>
</protein>
<dbReference type="STRING" id="161895.CPHO_06145"/>
<evidence type="ECO:0008006" key="5">
    <source>
        <dbReference type="Google" id="ProtNLM"/>
    </source>
</evidence>
<feature type="compositionally biased region" description="Low complexity" evidence="1">
    <location>
        <begin position="142"/>
        <end position="155"/>
    </location>
</feature>
<dbReference type="EMBL" id="CP009249">
    <property type="protein sequence ID" value="APT92538.1"/>
    <property type="molecule type" value="Genomic_DNA"/>
</dbReference>
<evidence type="ECO:0000313" key="3">
    <source>
        <dbReference type="EMBL" id="APT92538.1"/>
    </source>
</evidence>
<dbReference type="KEGG" id="cpho:CPHO_06145"/>
<reference evidence="3 4" key="1">
    <citation type="submission" date="2014-08" db="EMBL/GenBank/DDBJ databases">
        <title>Complete genome sequence of Corynebacterium phocae M408/89/1(T)(=DSM 44612(T)), isolated from the common seal (Phoca vitulina).</title>
        <authorList>
            <person name="Ruckert C."/>
            <person name="Albersmeier A."/>
            <person name="Winkler A."/>
            <person name="Kalinowski J."/>
        </authorList>
    </citation>
    <scope>NUCLEOTIDE SEQUENCE [LARGE SCALE GENOMIC DNA]</scope>
    <source>
        <strain evidence="3 4">M408/89/1</strain>
    </source>
</reference>
<evidence type="ECO:0000313" key="4">
    <source>
        <dbReference type="Proteomes" id="UP000185491"/>
    </source>
</evidence>
<feature type="region of interest" description="Disordered" evidence="1">
    <location>
        <begin position="141"/>
        <end position="188"/>
    </location>
</feature>
<keyword evidence="2" id="KW-0812">Transmembrane</keyword>
<evidence type="ECO:0000256" key="1">
    <source>
        <dbReference type="SAM" id="MobiDB-lite"/>
    </source>
</evidence>
<proteinExistence type="predicted"/>
<sequence length="188" mass="20340">MPLLYIFAYFLLETLAFWAVAELIGVGWALLALFVTMLCGMSIAMFEIRRLMSQKVISDGRGGLVVKQEGVGKLAGNVGLTLGGGLLLSAPGFVTSLVGLFMILPPTRALMRKVISFKVVRGVERAGVRFYEAANMSKPADSYGSFSTGHSGSSSSREHGAAEPEVIDEEELRKWSESIDPDDFTGRK</sequence>
<evidence type="ECO:0000256" key="2">
    <source>
        <dbReference type="SAM" id="Phobius"/>
    </source>
</evidence>
<name>A0A1L7D340_9CORY</name>
<feature type="compositionally biased region" description="Acidic residues" evidence="1">
    <location>
        <begin position="179"/>
        <end position="188"/>
    </location>
</feature>
<gene>
    <name evidence="3" type="ORF">CPHO_06145</name>
</gene>
<dbReference type="OrthoDB" id="4422778at2"/>
<dbReference type="PANTHER" id="PTHR35335">
    <property type="entry name" value="UPF0716 PROTEIN FXSA"/>
    <property type="match status" value="1"/>
</dbReference>
<accession>A0A1L7D340</accession>
<organism evidence="3 4">
    <name type="scientific">Corynebacterium phocae</name>
    <dbReference type="NCBI Taxonomy" id="161895"/>
    <lineage>
        <taxon>Bacteria</taxon>
        <taxon>Bacillati</taxon>
        <taxon>Actinomycetota</taxon>
        <taxon>Actinomycetes</taxon>
        <taxon>Mycobacteriales</taxon>
        <taxon>Corynebacteriaceae</taxon>
        <taxon>Corynebacterium</taxon>
    </lineage>
</organism>
<dbReference type="AlphaFoldDB" id="A0A1L7D340"/>
<keyword evidence="2" id="KW-1133">Transmembrane helix</keyword>
<dbReference type="InterPro" id="IPR007313">
    <property type="entry name" value="FxsA"/>
</dbReference>
<dbReference type="NCBIfam" id="NF008528">
    <property type="entry name" value="PRK11463.1-2"/>
    <property type="match status" value="1"/>
</dbReference>
<dbReference type="Proteomes" id="UP000185491">
    <property type="component" value="Chromosome"/>
</dbReference>
<feature type="transmembrane region" description="Helical" evidence="2">
    <location>
        <begin position="26"/>
        <end position="46"/>
    </location>
</feature>